<accession>A0ABS9ZD81</accession>
<sequence>MARGYFIREGDKTSCGGVVLAGDGRTTMMGFNHAREGDPVTCGVDGQAYKIVGGIGFIDSNGRSPAGTLDSTSSCPCRSQLINSLGHSYEKADKPTARAPARASAQPQPRADSQPASAPQIIDPVPPPPTNPKTCNHPDRMEELAAYIADEMNRNINHPSVLEMKELNSYDAGAETREYMALPFYKRLGTQPDFHTFALAKQARAFALWTEWVGQNRPWDHKPKIKEKFGDYWHKQGDYVYYYDIWSNIHYGYIGIAAGFSEAVLLDGAGAEQIISDAARKLSDWENKPSPHRSADITGLRAWDDIPDRKSIIIGMNLFRSYANGGVTARAIMNEVLAGNRAEWGAGIEAHKCE</sequence>
<feature type="domain" description="Bacterial toxin 44" evidence="2">
    <location>
        <begin position="209"/>
        <end position="319"/>
    </location>
</feature>
<feature type="compositionally biased region" description="Low complexity" evidence="1">
    <location>
        <begin position="97"/>
        <end position="111"/>
    </location>
</feature>
<evidence type="ECO:0000313" key="3">
    <source>
        <dbReference type="EMBL" id="MCI8208560.1"/>
    </source>
</evidence>
<organism evidence="3 4">
    <name type="scientific">Pseudomonas maioricensis</name>
    <dbReference type="NCBI Taxonomy" id="1766623"/>
    <lineage>
        <taxon>Bacteria</taxon>
        <taxon>Pseudomonadati</taxon>
        <taxon>Pseudomonadota</taxon>
        <taxon>Gammaproteobacteria</taxon>
        <taxon>Pseudomonadales</taxon>
        <taxon>Pseudomonadaceae</taxon>
        <taxon>Pseudomonas</taxon>
    </lineage>
</organism>
<name>A0ABS9ZD81_9PSED</name>
<dbReference type="Proteomes" id="UP001320513">
    <property type="component" value="Unassembled WGS sequence"/>
</dbReference>
<dbReference type="Pfam" id="PF15607">
    <property type="entry name" value="Ntox44"/>
    <property type="match status" value="1"/>
</dbReference>
<reference evidence="3 4" key="1">
    <citation type="submission" date="2015-12" db="EMBL/GenBank/DDBJ databases">
        <title>Phylogenomics in the description of a new species in the Pseudomonas syringae group.</title>
        <authorList>
            <person name="Busquets A."/>
            <person name="Gomila M."/>
            <person name="Beiki F."/>
            <person name="Rahimian H."/>
            <person name="Mulet M."/>
            <person name="Sanchez D."/>
            <person name="Garcia-Valdes E."/>
            <person name="Lalucat J."/>
        </authorList>
    </citation>
    <scope>NUCLEOTIDE SEQUENCE [LARGE SCALE GENOMIC DNA]</scope>
    <source>
        <strain evidence="3 4">S25</strain>
    </source>
</reference>
<evidence type="ECO:0000256" key="1">
    <source>
        <dbReference type="SAM" id="MobiDB-lite"/>
    </source>
</evidence>
<proteinExistence type="predicted"/>
<gene>
    <name evidence="3" type="ORF">AUC61_03335</name>
</gene>
<dbReference type="InterPro" id="IPR008727">
    <property type="entry name" value="PAAR_motif"/>
</dbReference>
<dbReference type="InterPro" id="IPR028946">
    <property type="entry name" value="Ntox44"/>
</dbReference>
<feature type="region of interest" description="Disordered" evidence="1">
    <location>
        <begin position="89"/>
        <end position="136"/>
    </location>
</feature>
<comment type="caution">
    <text evidence="3">The sequence shown here is derived from an EMBL/GenBank/DDBJ whole genome shotgun (WGS) entry which is preliminary data.</text>
</comment>
<dbReference type="CDD" id="cd14744">
    <property type="entry name" value="PAAR_CT_2"/>
    <property type="match status" value="1"/>
</dbReference>
<protein>
    <recommendedName>
        <fullName evidence="2">Bacterial toxin 44 domain-containing protein</fullName>
    </recommendedName>
</protein>
<evidence type="ECO:0000313" key="4">
    <source>
        <dbReference type="Proteomes" id="UP001320513"/>
    </source>
</evidence>
<evidence type="ECO:0000259" key="2">
    <source>
        <dbReference type="Pfam" id="PF15607"/>
    </source>
</evidence>
<keyword evidence="4" id="KW-1185">Reference proteome</keyword>
<dbReference type="Pfam" id="PF05488">
    <property type="entry name" value="PAAR_motif"/>
    <property type="match status" value="1"/>
</dbReference>
<dbReference type="EMBL" id="LOHG01000002">
    <property type="protein sequence ID" value="MCI8208560.1"/>
    <property type="molecule type" value="Genomic_DNA"/>
</dbReference>